<dbReference type="RefSeq" id="WP_105961948.1">
    <property type="nucleotide sequence ID" value="NZ_PVOB01000291.1"/>
</dbReference>
<dbReference type="PANTHER" id="PTHR22916:SF3">
    <property type="entry name" value="UDP-GLCNAC:BETAGAL BETA-1,3-N-ACETYLGLUCOSAMINYLTRANSFERASE-LIKE PROTEIN 1"/>
    <property type="match status" value="1"/>
</dbReference>
<dbReference type="InterPro" id="IPR001173">
    <property type="entry name" value="Glyco_trans_2-like"/>
</dbReference>
<reference evidence="2 3" key="1">
    <citation type="submission" date="2018-03" db="EMBL/GenBank/DDBJ databases">
        <title>Draft Genome Sequences of six Lactobacillus pentosus Strains Isolated from Brines of Traditionally Fermented Spanish-Style Green Table Olives.</title>
        <authorList>
            <person name="Calero-Delgado B."/>
            <person name="Martin-Platero A.M."/>
            <person name="Perez-Pulido A.J."/>
            <person name="Benitez-Cabello A."/>
            <person name="Casimiro-Soriguer C.S."/>
            <person name="Martinez-Bueno M."/>
            <person name="Arroyo-Lopez F.N."/>
            <person name="Rodriguez-Gomez F."/>
            <person name="Bautista-Gallego J."/>
            <person name="Garrido-Fernandez A."/>
            <person name="Jimenez-Diaz R."/>
        </authorList>
    </citation>
    <scope>NUCLEOTIDE SEQUENCE [LARGE SCALE GENOMIC DNA]</scope>
    <source>
        <strain evidence="2 3">IG2</strain>
    </source>
</reference>
<sequence length="255" mass="29603">MSKEDLVSIIMPLYNASNYIGNTIKCIQAQTYCNWELIVVDDLSTDNSAELVSKVASQDSRIKLFKQNKNQGAAMARNRAVKESNGKFLAFLDSDDIWVPDKLTRQINFMKTNNQSFTCSYYGKIDEDGNNLHYTVKAKRIVTYNRLLLHNIGNSTVIYNKEVLGKTYIPNIRKRNDYLMWLTVIKKAQRIICIPEVLTFHRLRAESLSSKKMSLFKYHWLIYRKYEKLSLLKSISVLGIISFNSLRAKIFLFSR</sequence>
<organism evidence="2 3">
    <name type="scientific">Lactiplantibacillus pentosus</name>
    <name type="common">Lactobacillus pentosus</name>
    <dbReference type="NCBI Taxonomy" id="1589"/>
    <lineage>
        <taxon>Bacteria</taxon>
        <taxon>Bacillati</taxon>
        <taxon>Bacillota</taxon>
        <taxon>Bacilli</taxon>
        <taxon>Lactobacillales</taxon>
        <taxon>Lactobacillaceae</taxon>
        <taxon>Lactiplantibacillus</taxon>
    </lineage>
</organism>
<keyword evidence="3" id="KW-1185">Reference proteome</keyword>
<dbReference type="EMBL" id="PVOB01000291">
    <property type="protein sequence ID" value="PRO90829.1"/>
    <property type="molecule type" value="Genomic_DNA"/>
</dbReference>
<dbReference type="Gene3D" id="3.90.550.10">
    <property type="entry name" value="Spore Coat Polysaccharide Biosynthesis Protein SpsA, Chain A"/>
    <property type="match status" value="1"/>
</dbReference>
<evidence type="ECO:0000259" key="1">
    <source>
        <dbReference type="Pfam" id="PF00535"/>
    </source>
</evidence>
<feature type="domain" description="Glycosyltransferase 2-like" evidence="1">
    <location>
        <begin position="8"/>
        <end position="136"/>
    </location>
</feature>
<dbReference type="InterPro" id="IPR029044">
    <property type="entry name" value="Nucleotide-diphossugar_trans"/>
</dbReference>
<evidence type="ECO:0000313" key="2">
    <source>
        <dbReference type="EMBL" id="PRO90829.1"/>
    </source>
</evidence>
<dbReference type="SUPFAM" id="SSF53448">
    <property type="entry name" value="Nucleotide-diphospho-sugar transferases"/>
    <property type="match status" value="1"/>
</dbReference>
<dbReference type="GO" id="GO:0016740">
    <property type="term" value="F:transferase activity"/>
    <property type="evidence" value="ECO:0007669"/>
    <property type="project" value="UniProtKB-KW"/>
</dbReference>
<name>A0ABX5CVD3_LACPE</name>
<gene>
    <name evidence="2" type="ORF">C6Y08_16530</name>
</gene>
<dbReference type="PANTHER" id="PTHR22916">
    <property type="entry name" value="GLYCOSYLTRANSFERASE"/>
    <property type="match status" value="1"/>
</dbReference>
<dbReference type="Proteomes" id="UP000238378">
    <property type="component" value="Unassembled WGS sequence"/>
</dbReference>
<dbReference type="Pfam" id="PF00535">
    <property type="entry name" value="Glycos_transf_2"/>
    <property type="match status" value="1"/>
</dbReference>
<accession>A0ABX5CVD3</accession>
<protein>
    <submittedName>
        <fullName evidence="2">Glycosyl transferase</fullName>
    </submittedName>
</protein>
<proteinExistence type="predicted"/>
<comment type="caution">
    <text evidence="2">The sequence shown here is derived from an EMBL/GenBank/DDBJ whole genome shotgun (WGS) entry which is preliminary data.</text>
</comment>
<dbReference type="CDD" id="cd00761">
    <property type="entry name" value="Glyco_tranf_GTA_type"/>
    <property type="match status" value="1"/>
</dbReference>
<evidence type="ECO:0000313" key="3">
    <source>
        <dbReference type="Proteomes" id="UP000238378"/>
    </source>
</evidence>
<keyword evidence="2" id="KW-0808">Transferase</keyword>